<proteinExistence type="predicted"/>
<keyword evidence="2" id="KW-1185">Reference proteome</keyword>
<name>A0A397TEV8_9GLOM</name>
<evidence type="ECO:0000313" key="1">
    <source>
        <dbReference type="EMBL" id="RIA94887.1"/>
    </source>
</evidence>
<dbReference type="EMBL" id="QKYT01000071">
    <property type="protein sequence ID" value="RIA94887.1"/>
    <property type="molecule type" value="Genomic_DNA"/>
</dbReference>
<dbReference type="AlphaFoldDB" id="A0A397TEV8"/>
<evidence type="ECO:0000313" key="2">
    <source>
        <dbReference type="Proteomes" id="UP000265703"/>
    </source>
</evidence>
<organism evidence="1 2">
    <name type="scientific">Glomus cerebriforme</name>
    <dbReference type="NCBI Taxonomy" id="658196"/>
    <lineage>
        <taxon>Eukaryota</taxon>
        <taxon>Fungi</taxon>
        <taxon>Fungi incertae sedis</taxon>
        <taxon>Mucoromycota</taxon>
        <taxon>Glomeromycotina</taxon>
        <taxon>Glomeromycetes</taxon>
        <taxon>Glomerales</taxon>
        <taxon>Glomeraceae</taxon>
        <taxon>Glomus</taxon>
    </lineage>
</organism>
<reference evidence="1 2" key="1">
    <citation type="submission" date="2018-06" db="EMBL/GenBank/DDBJ databases">
        <title>Comparative genomics reveals the genomic features of Rhizophagus irregularis, R. cerebriforme, R. diaphanum and Gigaspora rosea, and their symbiotic lifestyle signature.</title>
        <authorList>
            <person name="Morin E."/>
            <person name="San Clemente H."/>
            <person name="Chen E.C.H."/>
            <person name="De La Providencia I."/>
            <person name="Hainaut M."/>
            <person name="Kuo A."/>
            <person name="Kohler A."/>
            <person name="Murat C."/>
            <person name="Tang N."/>
            <person name="Roy S."/>
            <person name="Loubradou J."/>
            <person name="Henrissat B."/>
            <person name="Grigoriev I.V."/>
            <person name="Corradi N."/>
            <person name="Roux C."/>
            <person name="Martin F.M."/>
        </authorList>
    </citation>
    <scope>NUCLEOTIDE SEQUENCE [LARGE SCALE GENOMIC DNA]</scope>
    <source>
        <strain evidence="1 2">DAOM 227022</strain>
    </source>
</reference>
<protein>
    <submittedName>
        <fullName evidence="1">Uncharacterized protein</fullName>
    </submittedName>
</protein>
<dbReference type="Proteomes" id="UP000265703">
    <property type="component" value="Unassembled WGS sequence"/>
</dbReference>
<accession>A0A397TEV8</accession>
<comment type="caution">
    <text evidence="1">The sequence shown here is derived from an EMBL/GenBank/DDBJ whole genome shotgun (WGS) entry which is preliminary data.</text>
</comment>
<sequence length="163" mass="18659">MIKIHGNPEFIPIVRPGRQIIEVKGEMYFSPKGTETKPKNQQELLDAIICILEALVDVTGFPNKPGNHLTREDHAPEVFNPNHHGEVDVWSVEELILDASKWMIILSQKIIKFGNHLQSNKRPSAKKALKIIKRIKRRFHNISLETMCVSGCFFISLSKMQYS</sequence>
<gene>
    <name evidence="1" type="ORF">C1645_817366</name>
</gene>
<dbReference type="OrthoDB" id="2432637at2759"/>